<dbReference type="GO" id="GO:0005525">
    <property type="term" value="F:GTP binding"/>
    <property type="evidence" value="ECO:0007669"/>
    <property type="project" value="UniProtKB-KW"/>
</dbReference>
<keyword evidence="12" id="KW-1185">Reference proteome</keyword>
<dbReference type="InterPro" id="IPR000795">
    <property type="entry name" value="T_Tr_GTP-bd_dom"/>
</dbReference>
<dbReference type="RefSeq" id="WP_148971607.1">
    <property type="nucleotide sequence ID" value="NZ_CP043316.1"/>
</dbReference>
<evidence type="ECO:0000256" key="7">
    <source>
        <dbReference type="HAMAP-Rule" id="MF_00100"/>
    </source>
</evidence>
<evidence type="ECO:0000259" key="10">
    <source>
        <dbReference type="PROSITE" id="PS51722"/>
    </source>
</evidence>
<feature type="domain" description="Tr-type G" evidence="10">
    <location>
        <begin position="496"/>
        <end position="666"/>
    </location>
</feature>
<evidence type="ECO:0000256" key="1">
    <source>
        <dbReference type="ARBA" id="ARBA00007733"/>
    </source>
</evidence>
<evidence type="ECO:0000256" key="8">
    <source>
        <dbReference type="RuleBase" id="RU000644"/>
    </source>
</evidence>
<evidence type="ECO:0000256" key="9">
    <source>
        <dbReference type="SAM" id="MobiDB-lite"/>
    </source>
</evidence>
<keyword evidence="6 7" id="KW-0342">GTP-binding</keyword>
<protein>
    <recommendedName>
        <fullName evidence="2 7">Translation initiation factor IF-2</fullName>
    </recommendedName>
</protein>
<dbReference type="SUPFAM" id="SSF52540">
    <property type="entry name" value="P-loop containing nucleoside triphosphate hydrolases"/>
    <property type="match status" value="1"/>
</dbReference>
<dbReference type="FunFam" id="2.40.30.10:FF:000008">
    <property type="entry name" value="Translation initiation factor IF-2"/>
    <property type="match status" value="1"/>
</dbReference>
<feature type="compositionally biased region" description="Polar residues" evidence="9">
    <location>
        <begin position="324"/>
        <end position="339"/>
    </location>
</feature>
<dbReference type="SUPFAM" id="SSF52156">
    <property type="entry name" value="Initiation factor IF2/eIF5b, domain 3"/>
    <property type="match status" value="1"/>
</dbReference>
<evidence type="ECO:0000256" key="5">
    <source>
        <dbReference type="ARBA" id="ARBA00022917"/>
    </source>
</evidence>
<dbReference type="FunFam" id="3.40.50.300:FF:000019">
    <property type="entry name" value="Translation initiation factor IF-2"/>
    <property type="match status" value="1"/>
</dbReference>
<keyword evidence="3 7" id="KW-0396">Initiation factor</keyword>
<dbReference type="HAMAP" id="MF_00100_B">
    <property type="entry name" value="IF_2_B"/>
    <property type="match status" value="1"/>
</dbReference>
<dbReference type="GO" id="GO:0003924">
    <property type="term" value="F:GTPase activity"/>
    <property type="evidence" value="ECO:0007669"/>
    <property type="project" value="UniProtKB-UniRule"/>
</dbReference>
<evidence type="ECO:0000313" key="11">
    <source>
        <dbReference type="EMBL" id="QEK38491.1"/>
    </source>
</evidence>
<dbReference type="InterPro" id="IPR023115">
    <property type="entry name" value="TIF_IF2_dom3"/>
</dbReference>
<proteinExistence type="inferred from homology"/>
<dbReference type="Gene3D" id="3.40.50.10050">
    <property type="entry name" value="Translation initiation factor IF- 2, domain 3"/>
    <property type="match status" value="1"/>
</dbReference>
<evidence type="ECO:0000313" key="12">
    <source>
        <dbReference type="Proteomes" id="UP000325004"/>
    </source>
</evidence>
<dbReference type="GO" id="GO:0003743">
    <property type="term" value="F:translation initiation factor activity"/>
    <property type="evidence" value="ECO:0007669"/>
    <property type="project" value="UniProtKB-UniRule"/>
</dbReference>
<feature type="compositionally biased region" description="Low complexity" evidence="9">
    <location>
        <begin position="63"/>
        <end position="77"/>
    </location>
</feature>
<keyword evidence="4 7" id="KW-0547">Nucleotide-binding</keyword>
<dbReference type="InterPro" id="IPR009000">
    <property type="entry name" value="Transl_B-barrel_sf"/>
</dbReference>
<dbReference type="NCBIfam" id="TIGR00231">
    <property type="entry name" value="small_GTP"/>
    <property type="match status" value="1"/>
</dbReference>
<dbReference type="AlphaFoldDB" id="A0A5C0UFN5"/>
<feature type="binding site" evidence="7">
    <location>
        <begin position="552"/>
        <end position="556"/>
    </location>
    <ligand>
        <name>GTP</name>
        <dbReference type="ChEBI" id="CHEBI:37565"/>
    </ligand>
</feature>
<feature type="region of interest" description="Disordered" evidence="9">
    <location>
        <begin position="154"/>
        <end position="378"/>
    </location>
</feature>
<evidence type="ECO:0000256" key="3">
    <source>
        <dbReference type="ARBA" id="ARBA00022540"/>
    </source>
</evidence>
<dbReference type="FunFam" id="3.40.50.10050:FF:000001">
    <property type="entry name" value="Translation initiation factor IF-2"/>
    <property type="match status" value="1"/>
</dbReference>
<sequence length="996" mass="109940">MNYTVNDRNNKKVPVVKVRGKASKTIRTDIGKSSSNLSTLEKQARGKALQNNFNDTLPRSGVNNFKSAGSSSSNPSNRLGKPSYSRPDRPVYNRAEKPTPYKNALHDRKVVINEKANKENIAKRELLQNTISGNQLNPLNKILQNNDQKKEFRTYNPQNNSDAPRRFNKFGQDANRGFRSDRPGGFNRFGGDRPNFGSRPDGQSRPGGFNKFGGDRPSFGNRSDEQSRPGGFNRFGSRPDGQSRPGGFNRFGSRPDGQSRPGGFNRFGSRPDGQSGGFNKFGNRNDGRPSRPGFSDNKFNSFKPFPKARPFMSKPGEGKPFNKPFSTPFGSNSFNSKPSSFGAENRKSFGVKRKFSKSDSYGDKRQNRFRNESNESNERFSHQFLGKINSADDVEIYNSNSYFQKKNRNVAKARDTAVRHVVIPFEGIDPVSLASKIAVKINFLHSKLVELDLPKSSLIDPEIALAIIEETGHTGEIAKKEMDIVPDQGNPEDYAPRCPVVTIVGHVDHGKTSLLDALRKTNVVSGESGGITQSIGASQVFLDKKRFVTFVDTPGHEAFTSMRIRGVEITDVVILVIAADDGIKDQTVEAIQHIKNADVPFIICYTKIDKNVNNIDSIRQKLLIHSVMVESLGGDVLEVEVSAMQNKNLDKLLEILLLQAEMLELKANNKCKASGIVIESNLDKHKGPIATILMKNGTLNYSDNFIVGNTYGKVRAMTLPNKDKVKEVTASIPVEIMGLNDIPNPGDMLIEVSSDKEARSISEYRLGIENRVAVPKKEIDILAYFNEEQAEKINLLVKADVAGSLEAIVAAISKIEYENIEINVVGKGNGAISESDVLLAKTSKSTIISFKVNAPSAITSIAQQHDVKIKKFSVIYELLDYIKSVAEGILAPTEEEEILGTATIKAIFVKKKLGTIAGCGVDEGIMKIKTKGRVIRNGKEIYTGDILSLKQRQYDKKEIPANQECGIIIDGFTDFHIGDTIESFIIKELEKPNPDA</sequence>
<dbReference type="Gene3D" id="3.40.50.300">
    <property type="entry name" value="P-loop containing nucleotide triphosphate hydrolases"/>
    <property type="match status" value="1"/>
</dbReference>
<dbReference type="Proteomes" id="UP000325004">
    <property type="component" value="Chromosome"/>
</dbReference>
<dbReference type="InterPro" id="IPR053905">
    <property type="entry name" value="EF-G-like_DII"/>
</dbReference>
<comment type="caution">
    <text evidence="7">Lacks conserved residue(s) required for the propagation of feature annotation.</text>
</comment>
<accession>A0A5C0UFN5</accession>
<feature type="compositionally biased region" description="Basic and acidic residues" evidence="9">
    <location>
        <begin position="356"/>
        <end position="378"/>
    </location>
</feature>
<gene>
    <name evidence="7" type="primary">infB</name>
    <name evidence="11" type="ORF">FZC34_01000</name>
</gene>
<comment type="function">
    <text evidence="7 8">One of the essential components for the initiation of protein synthesis. Protects formylmethionyl-tRNA from spontaneous hydrolysis and promotes its binding to the 30S ribosomal subunits. Also involved in the hydrolysis of GTP during the formation of the 70S ribosomal complex.</text>
</comment>
<evidence type="ECO:0000256" key="4">
    <source>
        <dbReference type="ARBA" id="ARBA00022741"/>
    </source>
</evidence>
<evidence type="ECO:0000256" key="2">
    <source>
        <dbReference type="ARBA" id="ARBA00020675"/>
    </source>
</evidence>
<reference evidence="11 12" key="1">
    <citation type="submission" date="2019-08" db="EMBL/GenBank/DDBJ databases">
        <title>Highly reduced genomes of protist endosymbionts show evolutionary convergence.</title>
        <authorList>
            <person name="George E."/>
            <person name="Husnik F."/>
            <person name="Tashyreva D."/>
            <person name="Prokopchuk G."/>
            <person name="Horak A."/>
            <person name="Kwong W.K."/>
            <person name="Lukes J."/>
            <person name="Keeling P.J."/>
        </authorList>
    </citation>
    <scope>NUCLEOTIDE SEQUENCE [LARGE SCALE GENOMIC DNA]</scope>
    <source>
        <strain evidence="11">1604LC</strain>
    </source>
</reference>
<dbReference type="InterPro" id="IPR015760">
    <property type="entry name" value="TIF_IF2"/>
</dbReference>
<dbReference type="InterPro" id="IPR027417">
    <property type="entry name" value="P-loop_NTPase"/>
</dbReference>
<dbReference type="InterPro" id="IPR005225">
    <property type="entry name" value="Small_GTP-bd"/>
</dbReference>
<dbReference type="CDD" id="cd01887">
    <property type="entry name" value="IF2_eIF5B"/>
    <property type="match status" value="1"/>
</dbReference>
<dbReference type="Pfam" id="PF22042">
    <property type="entry name" value="EF-G_D2"/>
    <property type="match status" value="1"/>
</dbReference>
<dbReference type="KEGG" id="cpri:FZC34_01000"/>
<dbReference type="Pfam" id="PF00009">
    <property type="entry name" value="GTP_EFTU"/>
    <property type="match status" value="1"/>
</dbReference>
<dbReference type="InterPro" id="IPR044145">
    <property type="entry name" value="IF2_II"/>
</dbReference>
<dbReference type="EMBL" id="CP043316">
    <property type="protein sequence ID" value="QEK38491.1"/>
    <property type="molecule type" value="Genomic_DNA"/>
</dbReference>
<feature type="region of interest" description="Disordered" evidence="9">
    <location>
        <begin position="52"/>
        <end position="104"/>
    </location>
</feature>
<dbReference type="CDD" id="cd03702">
    <property type="entry name" value="IF2_mtIF2_II"/>
    <property type="match status" value="1"/>
</dbReference>
<dbReference type="NCBIfam" id="TIGR00487">
    <property type="entry name" value="IF-2"/>
    <property type="match status" value="1"/>
</dbReference>
<dbReference type="GO" id="GO:0005737">
    <property type="term" value="C:cytoplasm"/>
    <property type="evidence" value="ECO:0007669"/>
    <property type="project" value="UniProtKB-SubCell"/>
</dbReference>
<dbReference type="PANTHER" id="PTHR43381">
    <property type="entry name" value="TRANSLATION INITIATION FACTOR IF-2-RELATED"/>
    <property type="match status" value="1"/>
</dbReference>
<dbReference type="PROSITE" id="PS51722">
    <property type="entry name" value="G_TR_2"/>
    <property type="match status" value="1"/>
</dbReference>
<keyword evidence="5 7" id="KW-0648">Protein biosynthesis</keyword>
<comment type="similarity">
    <text evidence="1 7 8">Belongs to the TRAFAC class translation factor GTPase superfamily. Classic translation factor GTPase family. IF-2 subfamily.</text>
</comment>
<dbReference type="Gene3D" id="2.40.30.10">
    <property type="entry name" value="Translation factors"/>
    <property type="match status" value="2"/>
</dbReference>
<dbReference type="Pfam" id="PF11987">
    <property type="entry name" value="IF-2"/>
    <property type="match status" value="1"/>
</dbReference>
<feature type="binding site" evidence="7">
    <location>
        <begin position="505"/>
        <end position="512"/>
    </location>
    <ligand>
        <name>GTP</name>
        <dbReference type="ChEBI" id="CHEBI:37565"/>
    </ligand>
</feature>
<comment type="subcellular location">
    <subcellularLocation>
        <location evidence="7">Cytoplasm</location>
    </subcellularLocation>
</comment>
<dbReference type="CDD" id="cd03692">
    <property type="entry name" value="mtIF2_IVc"/>
    <property type="match status" value="1"/>
</dbReference>
<dbReference type="PANTHER" id="PTHR43381:SF5">
    <property type="entry name" value="TR-TYPE G DOMAIN-CONTAINING PROTEIN"/>
    <property type="match status" value="1"/>
</dbReference>
<dbReference type="SUPFAM" id="SSF50447">
    <property type="entry name" value="Translation proteins"/>
    <property type="match status" value="2"/>
</dbReference>
<dbReference type="OrthoDB" id="9811804at2"/>
<name>A0A5C0UFN5_9PROT</name>
<organism evidence="11 12">
    <name type="scientific">Candidatus Cytomitobacter primus</name>
    <dbReference type="NCBI Taxonomy" id="2066024"/>
    <lineage>
        <taxon>Bacteria</taxon>
        <taxon>Pseudomonadati</taxon>
        <taxon>Pseudomonadota</taxon>
        <taxon>Alphaproteobacteria</taxon>
        <taxon>Holosporales</taxon>
        <taxon>Holosporaceae</taxon>
        <taxon>Candidatus Cytomitobacter</taxon>
    </lineage>
</organism>
<feature type="compositionally biased region" description="Basic and acidic residues" evidence="9">
    <location>
        <begin position="86"/>
        <end position="104"/>
    </location>
</feature>
<evidence type="ECO:0000256" key="6">
    <source>
        <dbReference type="ARBA" id="ARBA00023134"/>
    </source>
</evidence>
<keyword evidence="7" id="KW-0963">Cytoplasm</keyword>
<dbReference type="InterPro" id="IPR036925">
    <property type="entry name" value="TIF_IF2_dom3_sf"/>
</dbReference>
<dbReference type="InterPro" id="IPR000178">
    <property type="entry name" value="TF_IF2_bacterial-like"/>
</dbReference>
<feature type="binding site" evidence="7">
    <location>
        <begin position="606"/>
        <end position="609"/>
    </location>
    <ligand>
        <name>GTP</name>
        <dbReference type="ChEBI" id="CHEBI:37565"/>
    </ligand>
</feature>